<feature type="domain" description="Core-binding (CB)" evidence="7">
    <location>
        <begin position="57"/>
        <end position="135"/>
    </location>
</feature>
<proteinExistence type="inferred from homology"/>
<dbReference type="PANTHER" id="PTHR30349">
    <property type="entry name" value="PHAGE INTEGRASE-RELATED"/>
    <property type="match status" value="1"/>
</dbReference>
<protein>
    <submittedName>
        <fullName evidence="8">Integrase</fullName>
    </submittedName>
</protein>
<dbReference type="CDD" id="cd00796">
    <property type="entry name" value="INT_Rci_Hp1_C"/>
    <property type="match status" value="1"/>
</dbReference>
<gene>
    <name evidence="8" type="primary">int</name>
    <name evidence="8" type="ORF">PROAA_900006</name>
</gene>
<dbReference type="InterPro" id="IPR011010">
    <property type="entry name" value="DNA_brk_join_enz"/>
</dbReference>
<name>A0A1A8Y415_9RHOO</name>
<dbReference type="GO" id="GO:0003677">
    <property type="term" value="F:DNA binding"/>
    <property type="evidence" value="ECO:0007669"/>
    <property type="project" value="UniProtKB-UniRule"/>
</dbReference>
<keyword evidence="4" id="KW-0233">DNA recombination</keyword>
<evidence type="ECO:0000259" key="6">
    <source>
        <dbReference type="PROSITE" id="PS51898"/>
    </source>
</evidence>
<dbReference type="InterPro" id="IPR044068">
    <property type="entry name" value="CB"/>
</dbReference>
<keyword evidence="3 5" id="KW-0238">DNA-binding</keyword>
<evidence type="ECO:0000313" key="8">
    <source>
        <dbReference type="EMBL" id="SBT11128.1"/>
    </source>
</evidence>
<dbReference type="InterPro" id="IPR013762">
    <property type="entry name" value="Integrase-like_cat_sf"/>
</dbReference>
<dbReference type="InterPro" id="IPR002104">
    <property type="entry name" value="Integrase_catalytic"/>
</dbReference>
<keyword evidence="2" id="KW-0229">DNA integration</keyword>
<keyword evidence="9" id="KW-1185">Reference proteome</keyword>
<dbReference type="InterPro" id="IPR050090">
    <property type="entry name" value="Tyrosine_recombinase_XerCD"/>
</dbReference>
<dbReference type="PROSITE" id="PS51898">
    <property type="entry name" value="TYR_RECOMBINASE"/>
    <property type="match status" value="1"/>
</dbReference>
<dbReference type="EMBL" id="FLQY01000396">
    <property type="protein sequence ID" value="SBT11128.1"/>
    <property type="molecule type" value="Genomic_DNA"/>
</dbReference>
<evidence type="ECO:0000256" key="4">
    <source>
        <dbReference type="ARBA" id="ARBA00023172"/>
    </source>
</evidence>
<dbReference type="SUPFAM" id="SSF56349">
    <property type="entry name" value="DNA breaking-rejoining enzymes"/>
    <property type="match status" value="1"/>
</dbReference>
<evidence type="ECO:0000256" key="3">
    <source>
        <dbReference type="ARBA" id="ARBA00023125"/>
    </source>
</evidence>
<dbReference type="Gene3D" id="1.10.443.10">
    <property type="entry name" value="Intergrase catalytic core"/>
    <property type="match status" value="1"/>
</dbReference>
<reference evidence="8 9" key="1">
    <citation type="submission" date="2016-06" db="EMBL/GenBank/DDBJ databases">
        <authorList>
            <person name="Kjaerup R.B."/>
            <person name="Dalgaard T.S."/>
            <person name="Juul-Madsen H.R."/>
        </authorList>
    </citation>
    <scope>NUCLEOTIDE SEQUENCE [LARGE SCALE GENOMIC DNA]</scope>
    <source>
        <strain evidence="8">2</strain>
    </source>
</reference>
<dbReference type="PROSITE" id="PS51900">
    <property type="entry name" value="CB"/>
    <property type="match status" value="1"/>
</dbReference>
<evidence type="ECO:0000256" key="1">
    <source>
        <dbReference type="ARBA" id="ARBA00008857"/>
    </source>
</evidence>
<accession>A0A1A8Y415</accession>
<evidence type="ECO:0000313" key="9">
    <source>
        <dbReference type="Proteomes" id="UP000199600"/>
    </source>
</evidence>
<comment type="similarity">
    <text evidence="1">Belongs to the 'phage' integrase family.</text>
</comment>
<sequence length="334" mass="38476">MPLYKRGTVWWVDVVTPSGERIRQSAGTEIKAHAQEFHDKLKSELWRLSKLGEKPRRTWNDAVVRWLKEQSHKATIETDKIHLRWLDGHLAGVLLDTISRSTIDLITDAKLAEGVSNATVNRILEVLRAILRRAVNQWDWLDRAPQIRMLKEPTRRIRFLPREEAQRLLAELPPHLADMAAFSLATGLRRANVTGLLWSQVDLKRRAAWIHPDQAKARRAIAVPLNQEAMSIIQKQTGKHPQRVFTYHGSPILQVSTKAWYSALERAGIENFRWHDLRHTWASWHVQNGTPLFALQEMGGWESSEMVRRYAHLTAGHLAPYADRLESLIAQVEL</sequence>
<dbReference type="AlphaFoldDB" id="A0A1A8Y415"/>
<dbReference type="Gene3D" id="1.10.150.130">
    <property type="match status" value="1"/>
</dbReference>
<dbReference type="GO" id="GO:0015074">
    <property type="term" value="P:DNA integration"/>
    <property type="evidence" value="ECO:0007669"/>
    <property type="project" value="UniProtKB-KW"/>
</dbReference>
<evidence type="ECO:0000256" key="2">
    <source>
        <dbReference type="ARBA" id="ARBA00022908"/>
    </source>
</evidence>
<dbReference type="InterPro" id="IPR010998">
    <property type="entry name" value="Integrase_recombinase_N"/>
</dbReference>
<dbReference type="GO" id="GO:0006310">
    <property type="term" value="P:DNA recombination"/>
    <property type="evidence" value="ECO:0007669"/>
    <property type="project" value="UniProtKB-KW"/>
</dbReference>
<evidence type="ECO:0000256" key="5">
    <source>
        <dbReference type="PROSITE-ProRule" id="PRU01248"/>
    </source>
</evidence>
<dbReference type="Pfam" id="PF00589">
    <property type="entry name" value="Phage_integrase"/>
    <property type="match status" value="1"/>
</dbReference>
<evidence type="ECO:0000259" key="7">
    <source>
        <dbReference type="PROSITE" id="PS51900"/>
    </source>
</evidence>
<organism evidence="8 9">
    <name type="scientific">Candidatus Propionivibrio aalborgensis</name>
    <dbReference type="NCBI Taxonomy" id="1860101"/>
    <lineage>
        <taxon>Bacteria</taxon>
        <taxon>Pseudomonadati</taxon>
        <taxon>Pseudomonadota</taxon>
        <taxon>Betaproteobacteria</taxon>
        <taxon>Rhodocyclales</taxon>
        <taxon>Rhodocyclaceae</taxon>
        <taxon>Propionivibrio</taxon>
    </lineage>
</organism>
<dbReference type="Proteomes" id="UP000199600">
    <property type="component" value="Unassembled WGS sequence"/>
</dbReference>
<dbReference type="PANTHER" id="PTHR30349:SF64">
    <property type="entry name" value="PROPHAGE INTEGRASE INTD-RELATED"/>
    <property type="match status" value="1"/>
</dbReference>
<feature type="domain" description="Tyr recombinase" evidence="6">
    <location>
        <begin position="155"/>
        <end position="323"/>
    </location>
</feature>